<name>A0AB39UU04_9GAMM</name>
<evidence type="ECO:0000256" key="1">
    <source>
        <dbReference type="ARBA" id="ARBA00002606"/>
    </source>
</evidence>
<dbReference type="PROSITE" id="PS00373">
    <property type="entry name" value="GART"/>
    <property type="match status" value="1"/>
</dbReference>
<dbReference type="EC" id="2.1.2.9" evidence="3 8"/>
<gene>
    <name evidence="8 11" type="primary">fmt</name>
    <name evidence="11" type="ORF">AAIA72_11885</name>
</gene>
<evidence type="ECO:0000256" key="5">
    <source>
        <dbReference type="ARBA" id="ARBA00022679"/>
    </source>
</evidence>
<evidence type="ECO:0000256" key="3">
    <source>
        <dbReference type="ARBA" id="ARBA00012261"/>
    </source>
</evidence>
<dbReference type="InterPro" id="IPR002376">
    <property type="entry name" value="Formyl_transf_N"/>
</dbReference>
<dbReference type="InterPro" id="IPR044135">
    <property type="entry name" value="Met-tRNA-FMT_C"/>
</dbReference>
<dbReference type="SUPFAM" id="SSF50486">
    <property type="entry name" value="FMT C-terminal domain-like"/>
    <property type="match status" value="1"/>
</dbReference>
<evidence type="ECO:0000259" key="9">
    <source>
        <dbReference type="Pfam" id="PF00551"/>
    </source>
</evidence>
<dbReference type="Pfam" id="PF00551">
    <property type="entry name" value="Formyl_trans_N"/>
    <property type="match status" value="1"/>
</dbReference>
<dbReference type="HAMAP" id="MF_00182">
    <property type="entry name" value="Formyl_trans"/>
    <property type="match status" value="1"/>
</dbReference>
<comment type="catalytic activity">
    <reaction evidence="7 8">
        <text>L-methionyl-tRNA(fMet) + (6R)-10-formyltetrahydrofolate = N-formyl-L-methionyl-tRNA(fMet) + (6S)-5,6,7,8-tetrahydrofolate + H(+)</text>
        <dbReference type="Rhea" id="RHEA:24380"/>
        <dbReference type="Rhea" id="RHEA-COMP:9952"/>
        <dbReference type="Rhea" id="RHEA-COMP:9953"/>
        <dbReference type="ChEBI" id="CHEBI:15378"/>
        <dbReference type="ChEBI" id="CHEBI:57453"/>
        <dbReference type="ChEBI" id="CHEBI:78530"/>
        <dbReference type="ChEBI" id="CHEBI:78844"/>
        <dbReference type="ChEBI" id="CHEBI:195366"/>
        <dbReference type="EC" id="2.1.2.9"/>
    </reaction>
</comment>
<dbReference type="NCBIfam" id="TIGR00460">
    <property type="entry name" value="fmt"/>
    <property type="match status" value="1"/>
</dbReference>
<dbReference type="GO" id="GO:0005829">
    <property type="term" value="C:cytosol"/>
    <property type="evidence" value="ECO:0007669"/>
    <property type="project" value="TreeGrafter"/>
</dbReference>
<protein>
    <recommendedName>
        <fullName evidence="4 8">Methionyl-tRNA formyltransferase</fullName>
        <ecNumber evidence="3 8">2.1.2.9</ecNumber>
    </recommendedName>
</protein>
<dbReference type="InterPro" id="IPR011034">
    <property type="entry name" value="Formyl_transferase-like_C_sf"/>
</dbReference>
<evidence type="ECO:0000256" key="2">
    <source>
        <dbReference type="ARBA" id="ARBA00010699"/>
    </source>
</evidence>
<dbReference type="SUPFAM" id="SSF53328">
    <property type="entry name" value="Formyltransferase"/>
    <property type="match status" value="1"/>
</dbReference>
<dbReference type="GO" id="GO:0004479">
    <property type="term" value="F:methionyl-tRNA formyltransferase activity"/>
    <property type="evidence" value="ECO:0007669"/>
    <property type="project" value="UniProtKB-UniRule"/>
</dbReference>
<dbReference type="InterPro" id="IPR037022">
    <property type="entry name" value="Formyl_trans_C_sf"/>
</dbReference>
<dbReference type="InterPro" id="IPR001555">
    <property type="entry name" value="GART_AS"/>
</dbReference>
<dbReference type="PANTHER" id="PTHR11138">
    <property type="entry name" value="METHIONYL-TRNA FORMYLTRANSFERASE"/>
    <property type="match status" value="1"/>
</dbReference>
<evidence type="ECO:0000259" key="10">
    <source>
        <dbReference type="Pfam" id="PF02911"/>
    </source>
</evidence>
<feature type="domain" description="Formyl transferase C-terminal" evidence="10">
    <location>
        <begin position="212"/>
        <end position="308"/>
    </location>
</feature>
<dbReference type="RefSeq" id="WP_369600538.1">
    <property type="nucleotide sequence ID" value="NZ_CP154858.1"/>
</dbReference>
<comment type="similarity">
    <text evidence="2 8">Belongs to the Fmt family.</text>
</comment>
<dbReference type="InterPro" id="IPR036477">
    <property type="entry name" value="Formyl_transf_N_sf"/>
</dbReference>
<evidence type="ECO:0000313" key="11">
    <source>
        <dbReference type="EMBL" id="XDT71502.1"/>
    </source>
</evidence>
<dbReference type="AlphaFoldDB" id="A0AB39UU04"/>
<evidence type="ECO:0000256" key="6">
    <source>
        <dbReference type="ARBA" id="ARBA00022917"/>
    </source>
</evidence>
<organism evidence="11">
    <name type="scientific">Thermohahella caldifontis</name>
    <dbReference type="NCBI Taxonomy" id="3142973"/>
    <lineage>
        <taxon>Bacteria</taxon>
        <taxon>Pseudomonadati</taxon>
        <taxon>Pseudomonadota</taxon>
        <taxon>Gammaproteobacteria</taxon>
        <taxon>Oceanospirillales</taxon>
        <taxon>Hahellaceae</taxon>
        <taxon>Thermohahella</taxon>
    </lineage>
</organism>
<dbReference type="Gene3D" id="3.40.50.170">
    <property type="entry name" value="Formyl transferase, N-terminal domain"/>
    <property type="match status" value="1"/>
</dbReference>
<evidence type="ECO:0000256" key="8">
    <source>
        <dbReference type="HAMAP-Rule" id="MF_00182"/>
    </source>
</evidence>
<dbReference type="PANTHER" id="PTHR11138:SF5">
    <property type="entry name" value="METHIONYL-TRNA FORMYLTRANSFERASE, MITOCHONDRIAL"/>
    <property type="match status" value="1"/>
</dbReference>
<keyword evidence="5 8" id="KW-0808">Transferase</keyword>
<dbReference type="InterPro" id="IPR041711">
    <property type="entry name" value="Met-tRNA-FMT_N"/>
</dbReference>
<dbReference type="Pfam" id="PF02911">
    <property type="entry name" value="Formyl_trans_C"/>
    <property type="match status" value="1"/>
</dbReference>
<dbReference type="Gene3D" id="3.10.25.10">
    <property type="entry name" value="Formyl transferase, C-terminal domain"/>
    <property type="match status" value="1"/>
</dbReference>
<dbReference type="CDD" id="cd08646">
    <property type="entry name" value="FMT_core_Met-tRNA-FMT_N"/>
    <property type="match status" value="1"/>
</dbReference>
<reference evidence="11" key="1">
    <citation type="submission" date="2024-05" db="EMBL/GenBank/DDBJ databases">
        <title>Genome sequencing of novel strain.</title>
        <authorList>
            <person name="Ganbat D."/>
            <person name="Ganbat S."/>
            <person name="Lee S.-J."/>
        </authorList>
    </citation>
    <scope>NUCLEOTIDE SEQUENCE</scope>
    <source>
        <strain evidence="11">SMD15-11</strain>
    </source>
</reference>
<comment type="function">
    <text evidence="1 8">Attaches a formyl group to the free amino group of methionyl-tRNA(fMet). The formyl group appears to play a dual role in the initiator identity of N-formylmethionyl-tRNA by promoting its recognition by IF2 and preventing the misappropriation of this tRNA by the elongation apparatus.</text>
</comment>
<dbReference type="CDD" id="cd08704">
    <property type="entry name" value="Met_tRNA_FMT_C"/>
    <property type="match status" value="1"/>
</dbReference>
<sequence>MTTNPSPALRIVYAGTPDFAATALQALLNRGHVPVAVYTQPDRPAGRGHKLQPSPVKRVALDAGIPVEQPVNFRSEAEVARLAGFRPDVMVVAAYGLILPRTVLDIPELGCVNIHASLLPRWRGAAPIQRAIEAGDTATGITLMQMDEGLDTGAMLMQESVPITESDTGGTLHDTLAGLGARMICDYLDRLSAGERPVGIPQDNDQATYAAKIGKPDARLDWSRPAQVLDRIVRAYHPWPVAWTTAGGEVIRIHQAHPAPASADAPEGTVLEKSRDGIRIACGEGTLIITRLQLPGGKPLSVNDFINGGKPLLEPGTRLE</sequence>
<evidence type="ECO:0000256" key="7">
    <source>
        <dbReference type="ARBA" id="ARBA00048558"/>
    </source>
</evidence>
<proteinExistence type="inferred from homology"/>
<keyword evidence="6 8" id="KW-0648">Protein biosynthesis</keyword>
<dbReference type="EMBL" id="CP154858">
    <property type="protein sequence ID" value="XDT71502.1"/>
    <property type="molecule type" value="Genomic_DNA"/>
</dbReference>
<feature type="domain" description="Formyl transferase N-terminal" evidence="9">
    <location>
        <begin position="10"/>
        <end position="184"/>
    </location>
</feature>
<dbReference type="InterPro" id="IPR005794">
    <property type="entry name" value="Fmt"/>
</dbReference>
<evidence type="ECO:0000256" key="4">
    <source>
        <dbReference type="ARBA" id="ARBA00016014"/>
    </source>
</evidence>
<feature type="binding site" evidence="8">
    <location>
        <begin position="117"/>
        <end position="120"/>
    </location>
    <ligand>
        <name>(6S)-5,6,7,8-tetrahydrofolate</name>
        <dbReference type="ChEBI" id="CHEBI:57453"/>
    </ligand>
</feature>
<dbReference type="KEGG" id="tcd:AAIA72_11885"/>
<dbReference type="InterPro" id="IPR005793">
    <property type="entry name" value="Formyl_trans_C"/>
</dbReference>
<accession>A0AB39UU04</accession>